<reference evidence="1 2" key="1">
    <citation type="submission" date="2022-10" db="EMBL/GenBank/DDBJ databases">
        <authorList>
            <person name="Cortes-Martin A."/>
            <person name="Buttimer C.T.H."/>
            <person name="Hill C."/>
        </authorList>
    </citation>
    <scope>NUCLEOTIDE SEQUENCE [LARGE SCALE GENOMIC DNA]</scope>
</reference>
<sequence>MSNDLSSHAVMGPGGALIGIAITKGIANEIVMEFQKKGRTGYYAKPVESWMLDYFKDDTEEA</sequence>
<accession>A0AAE9PXR1</accession>
<organism evidence="1 2">
    <name type="scientific">Escherichia phage A5-4</name>
    <dbReference type="NCBI Taxonomy" id="2996162"/>
    <lineage>
        <taxon>Viruses</taxon>
        <taxon>Duplodnaviria</taxon>
        <taxon>Heunggongvirae</taxon>
        <taxon>Uroviricota</taxon>
        <taxon>Caudoviricetes</taxon>
        <taxon>Vequintavirinae</taxon>
    </lineage>
</organism>
<protein>
    <submittedName>
        <fullName evidence="1">Uncharacterized protein</fullName>
    </submittedName>
</protein>
<evidence type="ECO:0000313" key="2">
    <source>
        <dbReference type="Proteomes" id="UP001236076"/>
    </source>
</evidence>
<evidence type="ECO:0000313" key="1">
    <source>
        <dbReference type="EMBL" id="UZZ64217.1"/>
    </source>
</evidence>
<dbReference type="EMBL" id="OP744025">
    <property type="protein sequence ID" value="UZZ64217.1"/>
    <property type="molecule type" value="Genomic_DNA"/>
</dbReference>
<dbReference type="Proteomes" id="UP001236076">
    <property type="component" value="Segment"/>
</dbReference>
<proteinExistence type="predicted"/>
<name>A0AAE9PXR1_9CAUD</name>
<gene>
    <name evidence="1" type="ORF">A54_253</name>
</gene>
<keyword evidence="2" id="KW-1185">Reference proteome</keyword>